<dbReference type="GO" id="GO:0005737">
    <property type="term" value="C:cytoplasm"/>
    <property type="evidence" value="ECO:0007669"/>
    <property type="project" value="UniProtKB-SubCell"/>
</dbReference>
<keyword evidence="2 4" id="KW-0963">Cytoplasm</keyword>
<comment type="subcellular location">
    <subcellularLocation>
        <location evidence="4">Cytoplasm</location>
    </subcellularLocation>
</comment>
<dbReference type="InterPro" id="IPR002500">
    <property type="entry name" value="PAPS_reduct_dom"/>
</dbReference>
<comment type="function">
    <text evidence="4">Catalyzes the formation of sulfite from phosphoadenosine 5'-phosphosulfate (PAPS) using thioredoxin as an electron donor.</text>
</comment>
<evidence type="ECO:0000259" key="5">
    <source>
        <dbReference type="Pfam" id="PF01507"/>
    </source>
</evidence>
<dbReference type="GO" id="GO:0070814">
    <property type="term" value="P:hydrogen sulfide biosynthetic process"/>
    <property type="evidence" value="ECO:0007669"/>
    <property type="project" value="UniProtKB-UniRule"/>
</dbReference>
<evidence type="ECO:0000256" key="1">
    <source>
        <dbReference type="ARBA" id="ARBA00009732"/>
    </source>
</evidence>
<dbReference type="Pfam" id="PF01507">
    <property type="entry name" value="PAPS_reduct"/>
    <property type="match status" value="1"/>
</dbReference>
<dbReference type="GO" id="GO:0004604">
    <property type="term" value="F:phosphoadenylyl-sulfate reductase (thioredoxin) activity"/>
    <property type="evidence" value="ECO:0007669"/>
    <property type="project" value="UniProtKB-UniRule"/>
</dbReference>
<dbReference type="NCBIfam" id="TIGR02057">
    <property type="entry name" value="PAPS_reductase"/>
    <property type="match status" value="1"/>
</dbReference>
<feature type="domain" description="Phosphoadenosine phosphosulphate reductase" evidence="5">
    <location>
        <begin position="50"/>
        <end position="221"/>
    </location>
</feature>
<dbReference type="PIRSF" id="PIRSF000857">
    <property type="entry name" value="PAPS_reductase"/>
    <property type="match status" value="1"/>
</dbReference>
<evidence type="ECO:0000313" key="6">
    <source>
        <dbReference type="EMBL" id="CDH47445.1"/>
    </source>
</evidence>
<dbReference type="Proteomes" id="UP000019184">
    <property type="component" value="Unassembled WGS sequence"/>
</dbReference>
<dbReference type="HAMAP" id="MF_00063">
    <property type="entry name" value="CysH"/>
    <property type="match status" value="1"/>
</dbReference>
<gene>
    <name evidence="4 6" type="primary">cysH</name>
    <name evidence="6" type="ORF">BN874_820003</name>
</gene>
<evidence type="ECO:0000256" key="4">
    <source>
        <dbReference type="HAMAP-Rule" id="MF_00063"/>
    </source>
</evidence>
<dbReference type="PANTHER" id="PTHR46509">
    <property type="entry name" value="PHOSPHOADENOSINE PHOSPHOSULFATE REDUCTASE"/>
    <property type="match status" value="1"/>
</dbReference>
<feature type="active site" description="Nucleophile; cysteine thiosulfonate intermediate" evidence="4">
    <location>
        <position position="241"/>
    </location>
</feature>
<dbReference type="InterPro" id="IPR014729">
    <property type="entry name" value="Rossmann-like_a/b/a_fold"/>
</dbReference>
<name>A0A7U7GFZ1_9GAMM</name>
<reference evidence="6 7" key="1">
    <citation type="journal article" date="2014" name="ISME J.">
        <title>Candidatus Competibacter-lineage genomes retrieved from metagenomes reveal functional metabolic diversity.</title>
        <authorList>
            <person name="McIlroy S.J."/>
            <person name="Albertsen M."/>
            <person name="Andresen E.K."/>
            <person name="Saunders A.M."/>
            <person name="Kristiansen R."/>
            <person name="Stokholm-Bjerregaard M."/>
            <person name="Nielsen K.L."/>
            <person name="Nielsen P.H."/>
        </authorList>
    </citation>
    <scope>NUCLEOTIDE SEQUENCE [LARGE SCALE GENOMIC DNA]</scope>
    <source>
        <strain evidence="6 7">Run_B_J11</strain>
    </source>
</reference>
<comment type="caution">
    <text evidence="4">Lacks conserved residue(s) required for the propagation of feature annotation.</text>
</comment>
<dbReference type="OrthoDB" id="9794018at2"/>
<dbReference type="InterPro" id="IPR011800">
    <property type="entry name" value="PAPS_reductase_CysH"/>
</dbReference>
<dbReference type="NCBIfam" id="NF002537">
    <property type="entry name" value="PRK02090.1"/>
    <property type="match status" value="1"/>
</dbReference>
<organism evidence="6 7">
    <name type="scientific">Candidatus Contendobacter odensis Run_B_J11</name>
    <dbReference type="NCBI Taxonomy" id="1400861"/>
    <lineage>
        <taxon>Bacteria</taxon>
        <taxon>Pseudomonadati</taxon>
        <taxon>Pseudomonadota</taxon>
        <taxon>Gammaproteobacteria</taxon>
        <taxon>Candidatus Competibacteraceae</taxon>
        <taxon>Candidatus Contendibacter</taxon>
    </lineage>
</organism>
<evidence type="ECO:0000256" key="2">
    <source>
        <dbReference type="ARBA" id="ARBA00022490"/>
    </source>
</evidence>
<protein>
    <recommendedName>
        <fullName evidence="4">Phosphoadenosine 5'-phosphosulfate reductase</fullName>
        <shortName evidence="4">PAPS reductase</shortName>
        <ecNumber evidence="4">1.8.4.8</ecNumber>
    </recommendedName>
    <alternativeName>
        <fullName evidence="4">3'-phosphoadenylylsulfate reductase</fullName>
    </alternativeName>
    <alternativeName>
        <fullName evidence="4">PAPS reductase, thioredoxin dependent</fullName>
    </alternativeName>
    <alternativeName>
        <fullName evidence="4">PAPS sulfotransferase</fullName>
    </alternativeName>
    <alternativeName>
        <fullName evidence="4">PAdoPS reductase</fullName>
    </alternativeName>
</protein>
<dbReference type="AlphaFoldDB" id="A0A7U7GFZ1"/>
<evidence type="ECO:0000313" key="7">
    <source>
        <dbReference type="Proteomes" id="UP000019184"/>
    </source>
</evidence>
<dbReference type="GO" id="GO:0019379">
    <property type="term" value="P:sulfate assimilation, phosphoadenylyl sulfate reduction by phosphoadenylyl-sulfate reductase (thioredoxin)"/>
    <property type="evidence" value="ECO:0007669"/>
    <property type="project" value="UniProtKB-UniRule"/>
</dbReference>
<dbReference type="SUPFAM" id="SSF52402">
    <property type="entry name" value="Adenine nucleotide alpha hydrolases-like"/>
    <property type="match status" value="1"/>
</dbReference>
<keyword evidence="3 4" id="KW-0560">Oxidoreductase</keyword>
<evidence type="ECO:0000256" key="3">
    <source>
        <dbReference type="ARBA" id="ARBA00023002"/>
    </source>
</evidence>
<dbReference type="EC" id="1.8.4.8" evidence="4"/>
<dbReference type="UniPathway" id="UPA00140">
    <property type="reaction ID" value="UER00206"/>
</dbReference>
<dbReference type="NCBIfam" id="TIGR00434">
    <property type="entry name" value="cysH"/>
    <property type="match status" value="1"/>
</dbReference>
<proteinExistence type="inferred from homology"/>
<dbReference type="CDD" id="cd23945">
    <property type="entry name" value="PAPS_reductase"/>
    <property type="match status" value="1"/>
</dbReference>
<comment type="catalytic activity">
    <reaction evidence="4">
        <text>[thioredoxin]-disulfide + sulfite + adenosine 3',5'-bisphosphate + 2 H(+) = [thioredoxin]-dithiol + 3'-phosphoadenylyl sulfate</text>
        <dbReference type="Rhea" id="RHEA:11724"/>
        <dbReference type="Rhea" id="RHEA-COMP:10698"/>
        <dbReference type="Rhea" id="RHEA-COMP:10700"/>
        <dbReference type="ChEBI" id="CHEBI:15378"/>
        <dbReference type="ChEBI" id="CHEBI:17359"/>
        <dbReference type="ChEBI" id="CHEBI:29950"/>
        <dbReference type="ChEBI" id="CHEBI:50058"/>
        <dbReference type="ChEBI" id="CHEBI:58339"/>
        <dbReference type="ChEBI" id="CHEBI:58343"/>
        <dbReference type="EC" id="1.8.4.8"/>
    </reaction>
</comment>
<keyword evidence="7" id="KW-1185">Reference proteome</keyword>
<dbReference type="Gene3D" id="3.40.50.620">
    <property type="entry name" value="HUPs"/>
    <property type="match status" value="1"/>
</dbReference>
<dbReference type="PANTHER" id="PTHR46509:SF1">
    <property type="entry name" value="PHOSPHOADENOSINE PHOSPHOSULFATE REDUCTASE"/>
    <property type="match status" value="1"/>
</dbReference>
<dbReference type="InterPro" id="IPR004511">
    <property type="entry name" value="PAPS/APS_Rdtase"/>
</dbReference>
<dbReference type="EMBL" id="CBTK010000301">
    <property type="protein sequence ID" value="CDH47445.1"/>
    <property type="molecule type" value="Genomic_DNA"/>
</dbReference>
<comment type="caution">
    <text evidence="6">The sequence shown here is derived from an EMBL/GenBank/DDBJ whole genome shotgun (WGS) entry which is preliminary data.</text>
</comment>
<dbReference type="FunFam" id="3.40.50.620:FF:000043">
    <property type="entry name" value="Phosphoadenosine phosphosulfate reductase"/>
    <property type="match status" value="1"/>
</dbReference>
<sequence>MTQAQQQPDLHFQGDAVQPGFNMAKMNREMDQLSAEQRVAWALENFPGHVVLTSSFGAQSAVCLHLVTAQQPHIPVVLVDTGYLFPETYQFIDELSERLTLNLHIYRADHGAAWQEARYGKLWEQGLEGIERYNWLNKVEPMQRALKDLNAAAWISGLRRQQAKSRQDLDVLLWRNGRCKVHPLIDWTDRDVFRYLTQHNLPYHPLWDQGYVSIGDVHTTRRLADGMSDEETRFFGLKRECGLHEHV</sequence>
<comment type="similarity">
    <text evidence="1 4">Belongs to the PAPS reductase family. CysH subfamily.</text>
</comment>
<comment type="pathway">
    <text evidence="4">Sulfur metabolism; hydrogen sulfide biosynthesis; sulfite from sulfate: step 3/3.</text>
</comment>
<accession>A0A7U7GFZ1</accession>